<sequence>MVSTLLSLPTELLLDVVEAVDDAASLRSFALTCKLARLVAEPVLYRAVLVNTGSQASCLAQALRQQQPPTRAELVHTLDLRSEYGEDADLGALTPLVGEMIQLRALSMESPFANYGYWRSSEGQDWWESLIQGYRTMFLDAQCGAGLQNLTSLTIHWSGHTSRFWLLTEFKPILTLPALQSLTISCAILDDDLTDGLATFAGTTPLTHLELIECFVSPKALTAVLALPRALQSCHLGIMRHHRIPSTNCHQASPEQQLEALHQQRHSLQQLIWVDDHFAYDTDVHRVFTIPGNGLSDFTELHTLTLDGASALLFSTLFSECAPPNLDRLRIIRHDKGTLLDHPTDSVAYTRIPGIPPPIALHQYLPRLHYLDLVFSSLSRYGDRLWTNPDRRDCVKRLGEDYQARGIRLAIFAVFRSSYIPPYLFGEEVPVEVPVYRAEDAWFSPEMT</sequence>
<proteinExistence type="predicted"/>
<accession>A0A8H7DHC7</accession>
<dbReference type="Gene3D" id="3.80.10.10">
    <property type="entry name" value="Ribonuclease Inhibitor"/>
    <property type="match status" value="1"/>
</dbReference>
<dbReference type="SUPFAM" id="SSF52047">
    <property type="entry name" value="RNI-like"/>
    <property type="match status" value="1"/>
</dbReference>
<evidence type="ECO:0000313" key="3">
    <source>
        <dbReference type="Proteomes" id="UP000623467"/>
    </source>
</evidence>
<evidence type="ECO:0000256" key="1">
    <source>
        <dbReference type="SAM" id="SignalP"/>
    </source>
</evidence>
<name>A0A8H7DHC7_9AGAR</name>
<dbReference type="OrthoDB" id="2879791at2759"/>
<dbReference type="EMBL" id="JACAZH010000002">
    <property type="protein sequence ID" value="KAF7375444.1"/>
    <property type="molecule type" value="Genomic_DNA"/>
</dbReference>
<comment type="caution">
    <text evidence="2">The sequence shown here is derived from an EMBL/GenBank/DDBJ whole genome shotgun (WGS) entry which is preliminary data.</text>
</comment>
<feature type="signal peptide" evidence="1">
    <location>
        <begin position="1"/>
        <end position="19"/>
    </location>
</feature>
<organism evidence="2 3">
    <name type="scientific">Mycena sanguinolenta</name>
    <dbReference type="NCBI Taxonomy" id="230812"/>
    <lineage>
        <taxon>Eukaryota</taxon>
        <taxon>Fungi</taxon>
        <taxon>Dikarya</taxon>
        <taxon>Basidiomycota</taxon>
        <taxon>Agaricomycotina</taxon>
        <taxon>Agaricomycetes</taxon>
        <taxon>Agaricomycetidae</taxon>
        <taxon>Agaricales</taxon>
        <taxon>Marasmiineae</taxon>
        <taxon>Mycenaceae</taxon>
        <taxon>Mycena</taxon>
    </lineage>
</organism>
<reference evidence="2" key="1">
    <citation type="submission" date="2020-05" db="EMBL/GenBank/DDBJ databases">
        <title>Mycena genomes resolve the evolution of fungal bioluminescence.</title>
        <authorList>
            <person name="Tsai I.J."/>
        </authorList>
    </citation>
    <scope>NUCLEOTIDE SEQUENCE</scope>
    <source>
        <strain evidence="2">160909Yilan</strain>
    </source>
</reference>
<evidence type="ECO:0000313" key="2">
    <source>
        <dbReference type="EMBL" id="KAF7375444.1"/>
    </source>
</evidence>
<gene>
    <name evidence="2" type="ORF">MSAN_00432300</name>
</gene>
<evidence type="ECO:0008006" key="4">
    <source>
        <dbReference type="Google" id="ProtNLM"/>
    </source>
</evidence>
<dbReference type="AlphaFoldDB" id="A0A8H7DHC7"/>
<dbReference type="InterPro" id="IPR032675">
    <property type="entry name" value="LRR_dom_sf"/>
</dbReference>
<keyword evidence="3" id="KW-1185">Reference proteome</keyword>
<feature type="chain" id="PRO_5034210774" description="F-box domain-containing protein" evidence="1">
    <location>
        <begin position="20"/>
        <end position="448"/>
    </location>
</feature>
<protein>
    <recommendedName>
        <fullName evidence="4">F-box domain-containing protein</fullName>
    </recommendedName>
</protein>
<dbReference type="Proteomes" id="UP000623467">
    <property type="component" value="Unassembled WGS sequence"/>
</dbReference>
<keyword evidence="1" id="KW-0732">Signal</keyword>